<dbReference type="Pfam" id="PF01996">
    <property type="entry name" value="F420_ligase"/>
    <property type="match status" value="1"/>
</dbReference>
<keyword evidence="3" id="KW-1185">Reference proteome</keyword>
<dbReference type="InterPro" id="IPR012030">
    <property type="entry name" value="UCP006563"/>
</dbReference>
<dbReference type="PANTHER" id="PTHR47917:SF1">
    <property type="entry name" value="COENZYME F420:L-GLUTAMATE LIGASE"/>
    <property type="match status" value="1"/>
</dbReference>
<dbReference type="Gene3D" id="3.30.1330.100">
    <property type="entry name" value="CofE-like"/>
    <property type="match status" value="1"/>
</dbReference>
<evidence type="ECO:0000259" key="1">
    <source>
        <dbReference type="Pfam" id="PF01996"/>
    </source>
</evidence>
<accession>A0A8T8K8S9</accession>
<keyword evidence="2" id="KW-0436">Ligase</keyword>
<dbReference type="AlphaFoldDB" id="A0A8T8K8S9"/>
<evidence type="ECO:0000313" key="3">
    <source>
        <dbReference type="Proteomes" id="UP000681041"/>
    </source>
</evidence>
<dbReference type="PIRSF" id="PIRSF006563">
    <property type="entry name" value="UCP006563"/>
    <property type="match status" value="1"/>
</dbReference>
<dbReference type="PANTHER" id="PTHR47917">
    <property type="match status" value="1"/>
</dbReference>
<dbReference type="KEGG" id="meme:HYG87_07715"/>
<organism evidence="2 3">
    <name type="scientific">Methanobacterium alkalithermotolerans</name>
    <dbReference type="NCBI Taxonomy" id="2731220"/>
    <lineage>
        <taxon>Archaea</taxon>
        <taxon>Methanobacteriati</taxon>
        <taxon>Methanobacteriota</taxon>
        <taxon>Methanomada group</taxon>
        <taxon>Methanobacteria</taxon>
        <taxon>Methanobacteriales</taxon>
        <taxon>Methanobacteriaceae</taxon>
        <taxon>Methanobacterium</taxon>
    </lineage>
</organism>
<proteinExistence type="predicted"/>
<evidence type="ECO:0000313" key="2">
    <source>
        <dbReference type="EMBL" id="QUH24339.1"/>
    </source>
</evidence>
<sequence length="278" mass="31159">MPPYKLIPVNTSYIKPGASLDIIINNAGPYLENGDFLVISETPVSVSQERLVDESLFEPGLTAIFLSDVWSKYIWGYLLGPILRIKPRTIKNLRKLPKEARAHKEVVLKYYGILHALKPASEAGIDLSNVPGNFVSLLPEKSSQVAREIAKKIENRWKKEVVVLIIDTDATYQLGNFRFTCLPTAMRGIKSNLGIIGYLLGRMSKNKNPTPLGSSFPVKIEKALKMAELAEKYQKSQKNNLETVYKMQESFNANTNEITVDMLNSLNHTPAVIIKRIS</sequence>
<feature type="domain" description="Coenzyme F420:L-glutamate ligase-like" evidence="1">
    <location>
        <begin position="9"/>
        <end position="191"/>
    </location>
</feature>
<gene>
    <name evidence="2" type="ORF">HYG87_07715</name>
</gene>
<dbReference type="OrthoDB" id="11383at2157"/>
<reference evidence="2" key="1">
    <citation type="submission" date="2020-07" db="EMBL/GenBank/DDBJ databases">
        <title>Methanobacterium. sp. MethCan genome.</title>
        <authorList>
            <person name="Postec A."/>
            <person name="Quemeneur M."/>
        </authorList>
    </citation>
    <scope>NUCLEOTIDE SEQUENCE</scope>
    <source>
        <strain evidence="2">MethCAN</strain>
    </source>
</reference>
<dbReference type="Proteomes" id="UP000681041">
    <property type="component" value="Chromosome"/>
</dbReference>
<dbReference type="EMBL" id="CP058560">
    <property type="protein sequence ID" value="QUH24339.1"/>
    <property type="molecule type" value="Genomic_DNA"/>
</dbReference>
<protein>
    <submittedName>
        <fullName evidence="2">Coenzyme F420-0:L-glutamate ligase</fullName>
    </submittedName>
</protein>
<name>A0A8T8K8S9_9EURY</name>
<dbReference type="GO" id="GO:0052618">
    <property type="term" value="F:coenzyme F420-0:L-glutamate ligase activity"/>
    <property type="evidence" value="ECO:0007669"/>
    <property type="project" value="TreeGrafter"/>
</dbReference>
<dbReference type="InterPro" id="IPR002847">
    <property type="entry name" value="F420-0_gamma-glut_ligase-dom"/>
</dbReference>
<dbReference type="SUPFAM" id="SSF144010">
    <property type="entry name" value="CofE-like"/>
    <property type="match status" value="1"/>
</dbReference>